<name>A0ABY8TBU4_9HYPH</name>
<evidence type="ECO:0000256" key="1">
    <source>
        <dbReference type="ARBA" id="ARBA00009437"/>
    </source>
</evidence>
<sequence length="311" mass="34278">MLDLKDVYFFVQVVDRGGFTAAGRSLRLPKSTLSYRVRELETSLGVRLINRTSRQFGMTDIGAEFYQYAVQLLHSADLAEEFVRQRLVEPSGTIRMTTAVEIAQFALKDLMPEFLNRHPKVKIVSIATDRLVDMVGEGFDLALRGHVASLQSSTLVQRGIASVPWYIFASPGYLKKTGEIVEPQSLTTHATLSMDRHGADLWRLKGPTGQEANIPIEPRFLSNNMIALKEAACADLGVAALPGYICLDEIEAGKLRQILPGWIAADARMSALIPYRNGLLPAVRSLVDFLAAEVPKVTAFTPLAVDFRGNC</sequence>
<dbReference type="Proteomes" id="UP001233264">
    <property type="component" value="Chromosome"/>
</dbReference>
<gene>
    <name evidence="6" type="ORF">PZL22_001859</name>
</gene>
<dbReference type="Pfam" id="PF00126">
    <property type="entry name" value="HTH_1"/>
    <property type="match status" value="1"/>
</dbReference>
<dbReference type="InterPro" id="IPR036388">
    <property type="entry name" value="WH-like_DNA-bd_sf"/>
</dbReference>
<dbReference type="InterPro" id="IPR036390">
    <property type="entry name" value="WH_DNA-bd_sf"/>
</dbReference>
<comment type="similarity">
    <text evidence="1">Belongs to the LysR transcriptional regulatory family.</text>
</comment>
<dbReference type="Gene3D" id="1.10.10.10">
    <property type="entry name" value="Winged helix-like DNA-binding domain superfamily/Winged helix DNA-binding domain"/>
    <property type="match status" value="1"/>
</dbReference>
<evidence type="ECO:0000313" key="6">
    <source>
        <dbReference type="EMBL" id="WHS94163.1"/>
    </source>
</evidence>
<proteinExistence type="inferred from homology"/>
<dbReference type="PANTHER" id="PTHR30537:SF31">
    <property type="entry name" value="TRANSCRIPTIONAL REGULATOR, LYSR FAMILY"/>
    <property type="match status" value="1"/>
</dbReference>
<evidence type="ECO:0000259" key="5">
    <source>
        <dbReference type="PROSITE" id="PS50931"/>
    </source>
</evidence>
<dbReference type="PROSITE" id="PS50931">
    <property type="entry name" value="HTH_LYSR"/>
    <property type="match status" value="1"/>
</dbReference>
<dbReference type="SUPFAM" id="SSF46785">
    <property type="entry name" value="Winged helix' DNA-binding domain"/>
    <property type="match status" value="1"/>
</dbReference>
<feature type="domain" description="HTH lysR-type" evidence="5">
    <location>
        <begin position="2"/>
        <end position="59"/>
    </location>
</feature>
<dbReference type="InterPro" id="IPR000847">
    <property type="entry name" value="LysR_HTH_N"/>
</dbReference>
<dbReference type="EMBL" id="CP120365">
    <property type="protein sequence ID" value="WHS94163.1"/>
    <property type="molecule type" value="Genomic_DNA"/>
</dbReference>
<keyword evidence="7" id="KW-1185">Reference proteome</keyword>
<organism evidence="6 7">
    <name type="scientific">Sinorhizobium kummerowiae</name>
    <dbReference type="NCBI Taxonomy" id="158892"/>
    <lineage>
        <taxon>Bacteria</taxon>
        <taxon>Pseudomonadati</taxon>
        <taxon>Pseudomonadota</taxon>
        <taxon>Alphaproteobacteria</taxon>
        <taxon>Hyphomicrobiales</taxon>
        <taxon>Rhizobiaceae</taxon>
        <taxon>Sinorhizobium/Ensifer group</taxon>
        <taxon>Sinorhizobium</taxon>
    </lineage>
</organism>
<keyword evidence="2" id="KW-0805">Transcription regulation</keyword>
<dbReference type="Gene3D" id="3.40.190.290">
    <property type="match status" value="1"/>
</dbReference>
<keyword evidence="4" id="KW-0804">Transcription</keyword>
<dbReference type="Pfam" id="PF03466">
    <property type="entry name" value="LysR_substrate"/>
    <property type="match status" value="1"/>
</dbReference>
<dbReference type="PANTHER" id="PTHR30537">
    <property type="entry name" value="HTH-TYPE TRANSCRIPTIONAL REGULATOR"/>
    <property type="match status" value="1"/>
</dbReference>
<dbReference type="SUPFAM" id="SSF53850">
    <property type="entry name" value="Periplasmic binding protein-like II"/>
    <property type="match status" value="1"/>
</dbReference>
<evidence type="ECO:0000256" key="3">
    <source>
        <dbReference type="ARBA" id="ARBA00023125"/>
    </source>
</evidence>
<dbReference type="InterPro" id="IPR058163">
    <property type="entry name" value="LysR-type_TF_proteobact-type"/>
</dbReference>
<reference evidence="6 7" key="1">
    <citation type="submission" date="2023-03" db="EMBL/GenBank/DDBJ databases">
        <authorList>
            <person name="Menendez E."/>
            <person name="Kaur S."/>
            <person name="Flores-Felix J.D."/>
            <person name="diCenzo G.C."/>
            <person name="Peix A."/>
            <person name="Velazquez E."/>
        </authorList>
    </citation>
    <scope>NUCLEOTIDE SEQUENCE [LARGE SCALE GENOMIC DNA]</scope>
    <source>
        <strain evidence="6 7">CCBAU 71714</strain>
    </source>
</reference>
<dbReference type="InterPro" id="IPR005119">
    <property type="entry name" value="LysR_subst-bd"/>
</dbReference>
<keyword evidence="3" id="KW-0238">DNA-binding</keyword>
<dbReference type="RefSeq" id="WP_003533189.1">
    <property type="nucleotide sequence ID" value="NZ_CP120365.1"/>
</dbReference>
<evidence type="ECO:0000256" key="2">
    <source>
        <dbReference type="ARBA" id="ARBA00023015"/>
    </source>
</evidence>
<evidence type="ECO:0000256" key="4">
    <source>
        <dbReference type="ARBA" id="ARBA00023163"/>
    </source>
</evidence>
<evidence type="ECO:0000313" key="7">
    <source>
        <dbReference type="Proteomes" id="UP001233264"/>
    </source>
</evidence>
<accession>A0ABY8TBU4</accession>
<protein>
    <submittedName>
        <fullName evidence="6">LysR substrate-binding domain-containing protein</fullName>
    </submittedName>
</protein>